<organism evidence="9">
    <name type="scientific">Salvia splendens</name>
    <name type="common">Scarlet sage</name>
    <dbReference type="NCBI Taxonomy" id="180675"/>
    <lineage>
        <taxon>Eukaryota</taxon>
        <taxon>Viridiplantae</taxon>
        <taxon>Streptophyta</taxon>
        <taxon>Embryophyta</taxon>
        <taxon>Tracheophyta</taxon>
        <taxon>Spermatophyta</taxon>
        <taxon>Magnoliopsida</taxon>
        <taxon>eudicotyledons</taxon>
        <taxon>Gunneridae</taxon>
        <taxon>Pentapetalae</taxon>
        <taxon>asterids</taxon>
        <taxon>lamiids</taxon>
        <taxon>Lamiales</taxon>
        <taxon>Lamiaceae</taxon>
        <taxon>Nepetoideae</taxon>
        <taxon>Mentheae</taxon>
        <taxon>Salviinae</taxon>
        <taxon>Salvia</taxon>
        <taxon>Salvia subgen. Calosphace</taxon>
        <taxon>core Calosphace</taxon>
    </lineage>
</organism>
<dbReference type="Pfam" id="PF01426">
    <property type="entry name" value="BAH"/>
    <property type="match status" value="1"/>
</dbReference>
<dbReference type="SUPFAM" id="SSF46689">
    <property type="entry name" value="Homeodomain-like"/>
    <property type="match status" value="1"/>
</dbReference>
<feature type="domain" description="RRM" evidence="6">
    <location>
        <begin position="724"/>
        <end position="800"/>
    </location>
</feature>
<evidence type="ECO:0000256" key="1">
    <source>
        <dbReference type="ARBA" id="ARBA00004123"/>
    </source>
</evidence>
<gene>
    <name evidence="9" type="ORF">SASPL_149013</name>
</gene>
<feature type="compositionally biased region" description="Low complexity" evidence="4">
    <location>
        <begin position="1657"/>
        <end position="1670"/>
    </location>
</feature>
<evidence type="ECO:0000259" key="5">
    <source>
        <dbReference type="PROSITE" id="PS50090"/>
    </source>
</evidence>
<dbReference type="InterPro" id="IPR035979">
    <property type="entry name" value="RBD_domain_sf"/>
</dbReference>
<dbReference type="FunFam" id="2.30.30.490:FF:000017">
    <property type="entry name" value="Bromo-adjacent homology (BAH) domain-containing protein"/>
    <property type="match status" value="1"/>
</dbReference>
<keyword evidence="3" id="KW-0694">RNA-binding</keyword>
<feature type="compositionally biased region" description="Basic and acidic residues" evidence="4">
    <location>
        <begin position="1671"/>
        <end position="1680"/>
    </location>
</feature>
<proteinExistence type="predicted"/>
<evidence type="ECO:0000256" key="4">
    <source>
        <dbReference type="SAM" id="MobiDB-lite"/>
    </source>
</evidence>
<dbReference type="PROSITE" id="PS50090">
    <property type="entry name" value="MYB_LIKE"/>
    <property type="match status" value="1"/>
</dbReference>
<evidence type="ECO:0000313" key="10">
    <source>
        <dbReference type="Proteomes" id="UP000298416"/>
    </source>
</evidence>
<reference evidence="9" key="2">
    <citation type="submission" date="2020-08" db="EMBL/GenBank/DDBJ databases">
        <title>Plant Genome Project.</title>
        <authorList>
            <person name="Zhang R.-G."/>
        </authorList>
    </citation>
    <scope>NUCLEOTIDE SEQUENCE</scope>
    <source>
        <strain evidence="9">Huo1</strain>
        <tissue evidence="9">Leaf</tissue>
    </source>
</reference>
<keyword evidence="10" id="KW-1185">Reference proteome</keyword>
<accession>A0A8X8WA46</accession>
<dbReference type="GO" id="GO:0003682">
    <property type="term" value="F:chromatin binding"/>
    <property type="evidence" value="ECO:0007669"/>
    <property type="project" value="InterPro"/>
</dbReference>
<feature type="compositionally biased region" description="Basic and acidic residues" evidence="4">
    <location>
        <begin position="486"/>
        <end position="496"/>
    </location>
</feature>
<dbReference type="InterPro" id="IPR017930">
    <property type="entry name" value="Myb_dom"/>
</dbReference>
<dbReference type="Gene3D" id="2.30.30.490">
    <property type="match status" value="1"/>
</dbReference>
<dbReference type="CDD" id="cd00590">
    <property type="entry name" value="RRM_SF"/>
    <property type="match status" value="1"/>
</dbReference>
<name>A0A8X8WA46_SALSN</name>
<dbReference type="GO" id="GO:0005634">
    <property type="term" value="C:nucleus"/>
    <property type="evidence" value="ECO:0007669"/>
    <property type="project" value="UniProtKB-SubCell"/>
</dbReference>
<dbReference type="PROSITE" id="PS51294">
    <property type="entry name" value="HTH_MYB"/>
    <property type="match status" value="1"/>
</dbReference>
<feature type="region of interest" description="Disordered" evidence="4">
    <location>
        <begin position="426"/>
        <end position="544"/>
    </location>
</feature>
<evidence type="ECO:0000313" key="9">
    <source>
        <dbReference type="EMBL" id="KAG6391260.1"/>
    </source>
</evidence>
<evidence type="ECO:0000256" key="3">
    <source>
        <dbReference type="PROSITE-ProRule" id="PRU00176"/>
    </source>
</evidence>
<feature type="compositionally biased region" description="Basic and acidic residues" evidence="4">
    <location>
        <begin position="470"/>
        <end position="479"/>
    </location>
</feature>
<feature type="compositionally biased region" description="Basic and acidic residues" evidence="4">
    <location>
        <begin position="506"/>
        <end position="521"/>
    </location>
</feature>
<dbReference type="Proteomes" id="UP000298416">
    <property type="component" value="Unassembled WGS sequence"/>
</dbReference>
<feature type="compositionally biased region" description="Basic and acidic residues" evidence="4">
    <location>
        <begin position="591"/>
        <end position="608"/>
    </location>
</feature>
<dbReference type="InterPro" id="IPR001005">
    <property type="entry name" value="SANT/Myb"/>
</dbReference>
<dbReference type="Gene3D" id="1.10.10.60">
    <property type="entry name" value="Homeodomain-like"/>
    <property type="match status" value="1"/>
</dbReference>
<dbReference type="PANTHER" id="PTHR47073">
    <property type="entry name" value="PROTEIN ANTI-SILENCING 1"/>
    <property type="match status" value="1"/>
</dbReference>
<dbReference type="EMBL" id="PNBA02000019">
    <property type="protein sequence ID" value="KAG6391260.1"/>
    <property type="molecule type" value="Genomic_DNA"/>
</dbReference>
<dbReference type="GO" id="GO:0010468">
    <property type="term" value="P:regulation of gene expression"/>
    <property type="evidence" value="ECO:0007669"/>
    <property type="project" value="UniProtKB-ARBA"/>
</dbReference>
<evidence type="ECO:0000259" key="7">
    <source>
        <dbReference type="PROSITE" id="PS51038"/>
    </source>
</evidence>
<reference evidence="9" key="1">
    <citation type="submission" date="2018-01" db="EMBL/GenBank/DDBJ databases">
        <authorList>
            <person name="Mao J.F."/>
        </authorList>
    </citation>
    <scope>NUCLEOTIDE SEQUENCE</scope>
    <source>
        <strain evidence="9">Huo1</strain>
        <tissue evidence="9">Leaf</tissue>
    </source>
</reference>
<evidence type="ECO:0000259" key="8">
    <source>
        <dbReference type="PROSITE" id="PS51294"/>
    </source>
</evidence>
<dbReference type="InterPro" id="IPR043151">
    <property type="entry name" value="BAH_sf"/>
</dbReference>
<dbReference type="Pfam" id="PF00249">
    <property type="entry name" value="Myb_DNA-binding"/>
    <property type="match status" value="1"/>
</dbReference>
<dbReference type="PROSITE" id="PS50102">
    <property type="entry name" value="RRM"/>
    <property type="match status" value="1"/>
</dbReference>
<dbReference type="SUPFAM" id="SSF54928">
    <property type="entry name" value="RNA-binding domain, RBD"/>
    <property type="match status" value="1"/>
</dbReference>
<evidence type="ECO:0000256" key="2">
    <source>
        <dbReference type="ARBA" id="ARBA00023242"/>
    </source>
</evidence>
<evidence type="ECO:0000259" key="6">
    <source>
        <dbReference type="PROSITE" id="PS50102"/>
    </source>
</evidence>
<dbReference type="SMART" id="SM00717">
    <property type="entry name" value="SANT"/>
    <property type="match status" value="1"/>
</dbReference>
<protein>
    <submittedName>
        <fullName evidence="9">Uncharacterized protein</fullName>
    </submittedName>
</protein>
<feature type="compositionally biased region" description="Polar residues" evidence="4">
    <location>
        <begin position="1106"/>
        <end position="1120"/>
    </location>
</feature>
<dbReference type="CDD" id="cd00167">
    <property type="entry name" value="SANT"/>
    <property type="match status" value="1"/>
</dbReference>
<sequence>MLALAGPEELEDPAFKWDKKRGVGMKNRNIQFYESFSYDGVDYALYDCVYMHMQGEPTPYIGKLVKIWELAGGTKKVKIHWFFRPSEISYYLKDVKVTENELFFASGDGKGLTNVNPLEAIAGKCSVICTSADSRNPQPSVKELQMADYVFYRIFDVKSCTISDKFDDKVGGLEVNFVFNRKEAAETLDGPKLVIGEKYEGNMVAFKETPQIAGITQFKLNNTKLGNIFNNVLEEDDTYAMQVLVKQGILDGKHFTGVDVICIKNSEIAGPALKETCDKNLGSNICEKKDKVKDIEFPVNQVHVEKGVKHAQKSCDLDDAPSKRVKVGNSGLSELNGVEGVKNYVGCKKDANKNKSEISSPLDGKSVSLPEEASIPGQVEDVVWHKKNLKLNNNSNVLQGKLSSPHDRGNLISCGEKTSRTIVGSCDVTQRPSMTNVSPKETPKIMPTSDMDGSEPVANPPQSLSTSKKRPLEMVESAEKSNLVLDKAHENKEEKLSSNSCSNDEGYLKKAKLDKSIKQPEENENSNSKKVKEKMHMGPKNSQVVTCDNIGKLGANEGPSKDHNEKKNLVNEMKNSSKSLTCNVYKTQSKFREGSSKEYDDEKNDKNNLPKSLTYNENTKSKIFEGASKEYDNDKNGKKNLPKSLTCNDKAKLKLRDGTSKDYGNEKDGKLSNDNLRNRIGTISEDGGRVGAKIIEVTRRPPEKATWMKLSWEKQMEIAHDKGRLVLLLNLDPQYTSGEVEDIIWHTFRERCTARVVPHTAISNPSSGQAFVVFKSSDAANKVVHQLDEECLMLPNQRPLVACHVNLPKLFEKLATYVGHLDIDKDRRQMLREMKEAVSTSHYSQHNTVEYEMAMDWCLLQSQSDAWWKRLYEVRISDGSLIPAAGKERHVCHSAICTGMYHVSIAIALYFASNEGDINLENIANVWELVNWEPAYEDYLVFQVTMESDWITNTPAEGEKVVRQGVQQKGNEHQKSFGSDEILRMAVQRFQGKNWRKIAFPTTVMYSAYIDGKRWHNHLNPNINKEAWTQEEELALIRAHQIYGNKWAELSRFLPGRSDNAIKNHWNSSVKKKLDMYMASGLLSQYQEDKDGADVEEASGCRQDSVFPSTSQPVNSTINRTTDHDEDCRATAGSSSLPSPEDHPLAFREVTYATTEAPCDPGANLIQQDSSIDWRTFTGKDWQANTDDLGMSMLDLGQETSGTFMQNFSGSDNHDTITFPKEIYMHLDDSIPMVNMDVGSGTPNLVTNANENMVYSDVGHGGHPSVNDICDFNESENLLVHDYSNYEIPYVSSSMPGASSTEPNHVPTQLPPDDVPVLLRTYQDQFDYSTHVNGEPEFISPKTLNEFFYGNEFNCSPCEHNFDEAKRSSKLVPANDFVLQPLNIDSSCCSSKEKDSVEQQDSGALFYEPPRFPKLDIPFFSCDLIQSCSDMHQEYSPLGIRQLMLSSMAPFKLWDSLTREGSPVAALKSAAKSFTSTPSILRKRRHNLLSPSSEKRDEKKLECFRPESVSKIANEIACLEVIFNECLEEQKGLNRQGDFTEKENVNHSCEEAKNEDNQSHLIAGSRNSQKDNIVSECSGKQTNTMDKDLMDKAKESSGILVEHDMNDILFFSPDHFGIKTDRTIGESAKALGNQYNRRIESMSKPGPILSSAEKHNTSLLISTSAQSSSPTEKKTESSGM</sequence>
<dbReference type="InterPro" id="IPR009057">
    <property type="entry name" value="Homeodomain-like_sf"/>
</dbReference>
<dbReference type="SMART" id="SM00439">
    <property type="entry name" value="BAH"/>
    <property type="match status" value="1"/>
</dbReference>
<feature type="region of interest" description="Disordered" evidence="4">
    <location>
        <begin position="1088"/>
        <end position="1143"/>
    </location>
</feature>
<dbReference type="InterPro" id="IPR000504">
    <property type="entry name" value="RRM_dom"/>
</dbReference>
<feature type="region of interest" description="Disordered" evidence="4">
    <location>
        <begin position="591"/>
        <end position="617"/>
    </location>
</feature>
<feature type="region of interest" description="Disordered" evidence="4">
    <location>
        <begin position="1641"/>
        <end position="1680"/>
    </location>
</feature>
<feature type="domain" description="BAH" evidence="7">
    <location>
        <begin position="41"/>
        <end position="166"/>
    </location>
</feature>
<dbReference type="FunFam" id="1.10.10.60:FF:000324">
    <property type="entry name" value="Transcription factor MYB3R-2"/>
    <property type="match status" value="1"/>
</dbReference>
<dbReference type="PROSITE" id="PS51038">
    <property type="entry name" value="BAH"/>
    <property type="match status" value="1"/>
</dbReference>
<feature type="compositionally biased region" description="Polar residues" evidence="4">
    <location>
        <begin position="427"/>
        <end position="439"/>
    </location>
</feature>
<dbReference type="PANTHER" id="PTHR47073:SF2">
    <property type="entry name" value="PROTEIN ANTI-SILENCING 1"/>
    <property type="match status" value="1"/>
</dbReference>
<keyword evidence="2" id="KW-0539">Nucleus</keyword>
<comment type="caution">
    <text evidence="9">The sequence shown here is derived from an EMBL/GenBank/DDBJ whole genome shotgun (WGS) entry which is preliminary data.</text>
</comment>
<feature type="domain" description="HTH myb-type" evidence="8">
    <location>
        <begin position="1020"/>
        <end position="1074"/>
    </location>
</feature>
<dbReference type="GO" id="GO:0003723">
    <property type="term" value="F:RNA binding"/>
    <property type="evidence" value="ECO:0007669"/>
    <property type="project" value="UniProtKB-UniRule"/>
</dbReference>
<dbReference type="InterPro" id="IPR001025">
    <property type="entry name" value="BAH_dom"/>
</dbReference>
<feature type="domain" description="Myb-like" evidence="5">
    <location>
        <begin position="1020"/>
        <end position="1070"/>
    </location>
</feature>
<comment type="subcellular location">
    <subcellularLocation>
        <location evidence="1">Nucleus</location>
    </subcellularLocation>
</comment>